<dbReference type="AlphaFoldDB" id="A0A445BM63"/>
<proteinExistence type="predicted"/>
<feature type="domain" description="Aminotransferase-like plant mobile" evidence="1">
    <location>
        <begin position="16"/>
        <end position="89"/>
    </location>
</feature>
<keyword evidence="3" id="KW-1185">Reference proteome</keyword>
<comment type="caution">
    <text evidence="2">The sequence shown here is derived from an EMBL/GenBank/DDBJ whole genome shotgun (WGS) entry which is preliminary data.</text>
</comment>
<dbReference type="Pfam" id="PF10536">
    <property type="entry name" value="PMD"/>
    <property type="match status" value="1"/>
</dbReference>
<name>A0A445BM63_ARAHY</name>
<dbReference type="PANTHER" id="PTHR46033">
    <property type="entry name" value="PROTEIN MAIN-LIKE 2"/>
    <property type="match status" value="1"/>
</dbReference>
<dbReference type="InterPro" id="IPR044824">
    <property type="entry name" value="MAIN-like"/>
</dbReference>
<dbReference type="InterPro" id="IPR019557">
    <property type="entry name" value="AminoTfrase-like_pln_mobile"/>
</dbReference>
<dbReference type="GO" id="GO:0010073">
    <property type="term" value="P:meristem maintenance"/>
    <property type="evidence" value="ECO:0007669"/>
    <property type="project" value="InterPro"/>
</dbReference>
<accession>A0A445BM63</accession>
<dbReference type="PANTHER" id="PTHR46033:SF8">
    <property type="entry name" value="PROTEIN MAINTENANCE OF MERISTEMS-LIKE"/>
    <property type="match status" value="1"/>
</dbReference>
<dbReference type="Proteomes" id="UP000289738">
    <property type="component" value="Chromosome A09"/>
</dbReference>
<organism evidence="2 3">
    <name type="scientific">Arachis hypogaea</name>
    <name type="common">Peanut</name>
    <dbReference type="NCBI Taxonomy" id="3818"/>
    <lineage>
        <taxon>Eukaryota</taxon>
        <taxon>Viridiplantae</taxon>
        <taxon>Streptophyta</taxon>
        <taxon>Embryophyta</taxon>
        <taxon>Tracheophyta</taxon>
        <taxon>Spermatophyta</taxon>
        <taxon>Magnoliopsida</taxon>
        <taxon>eudicotyledons</taxon>
        <taxon>Gunneridae</taxon>
        <taxon>Pentapetalae</taxon>
        <taxon>rosids</taxon>
        <taxon>fabids</taxon>
        <taxon>Fabales</taxon>
        <taxon>Fabaceae</taxon>
        <taxon>Papilionoideae</taxon>
        <taxon>50 kb inversion clade</taxon>
        <taxon>dalbergioids sensu lato</taxon>
        <taxon>Dalbergieae</taxon>
        <taxon>Pterocarpus clade</taxon>
        <taxon>Arachis</taxon>
    </lineage>
</organism>
<protein>
    <recommendedName>
        <fullName evidence="1">Aminotransferase-like plant mobile domain-containing protein</fullName>
    </recommendedName>
</protein>
<evidence type="ECO:0000313" key="3">
    <source>
        <dbReference type="Proteomes" id="UP000289738"/>
    </source>
</evidence>
<evidence type="ECO:0000313" key="2">
    <source>
        <dbReference type="EMBL" id="RYR39751.1"/>
    </source>
</evidence>
<sequence length="101" mass="11395">MSESIDKCSSRKVAPRHTHTVHLPVGECAVTLEDVAVILGLSTNGLPVTEMTMSSFKALEVEYLHQFGVSPRKSDCRRSYIKLTWFRDLKECLQLIDENSI</sequence>
<reference evidence="2 3" key="1">
    <citation type="submission" date="2019-01" db="EMBL/GenBank/DDBJ databases">
        <title>Sequencing of cultivated peanut Arachis hypogaea provides insights into genome evolution and oil improvement.</title>
        <authorList>
            <person name="Chen X."/>
        </authorList>
    </citation>
    <scope>NUCLEOTIDE SEQUENCE [LARGE SCALE GENOMIC DNA]</scope>
    <source>
        <strain evidence="3">cv. Fuhuasheng</strain>
        <tissue evidence="2">Leaves</tissue>
    </source>
</reference>
<evidence type="ECO:0000259" key="1">
    <source>
        <dbReference type="Pfam" id="PF10536"/>
    </source>
</evidence>
<gene>
    <name evidence="2" type="ORF">Ahy_A09g045342</name>
</gene>
<dbReference type="EMBL" id="SDMP01000009">
    <property type="protein sequence ID" value="RYR39751.1"/>
    <property type="molecule type" value="Genomic_DNA"/>
</dbReference>